<dbReference type="PRINTS" id="PR00119">
    <property type="entry name" value="CATATPASE"/>
</dbReference>
<dbReference type="GO" id="GO:0005886">
    <property type="term" value="C:plasma membrane"/>
    <property type="evidence" value="ECO:0007669"/>
    <property type="project" value="TreeGrafter"/>
</dbReference>
<evidence type="ECO:0000256" key="10">
    <source>
        <dbReference type="ARBA" id="ARBA00022842"/>
    </source>
</evidence>
<evidence type="ECO:0000259" key="19">
    <source>
        <dbReference type="Pfam" id="PF00122"/>
    </source>
</evidence>
<dbReference type="Pfam" id="PF00689">
    <property type="entry name" value="Cation_ATPase_C"/>
    <property type="match status" value="1"/>
</dbReference>
<dbReference type="InterPro" id="IPR036412">
    <property type="entry name" value="HAD-like_sf"/>
</dbReference>
<comment type="function">
    <text evidence="16">This magnesium-dependent enzyme catalyzes the hydrolysis of ATP coupled with the transport of calcium. Transports the calcium to the vacuole and participates in the control of the cytosolic free calcium.</text>
</comment>
<keyword evidence="4 17" id="KW-0109">Calcium transport</keyword>
<keyword evidence="11" id="KW-1278">Translocase</keyword>
<dbReference type="SFLD" id="SFLDS00003">
    <property type="entry name" value="Haloacid_Dehalogenase"/>
    <property type="match status" value="1"/>
</dbReference>
<feature type="transmembrane region" description="Helical" evidence="17">
    <location>
        <begin position="1191"/>
        <end position="1209"/>
    </location>
</feature>
<organism evidence="21 22">
    <name type="scientific">Pneumocystis murina (strain B123)</name>
    <name type="common">Mouse pneumocystis pneumonia agent</name>
    <name type="synonym">Pneumocystis carinii f. sp. muris</name>
    <dbReference type="NCBI Taxonomy" id="1069680"/>
    <lineage>
        <taxon>Eukaryota</taxon>
        <taxon>Fungi</taxon>
        <taxon>Dikarya</taxon>
        <taxon>Ascomycota</taxon>
        <taxon>Taphrinomycotina</taxon>
        <taxon>Pneumocystomycetes</taxon>
        <taxon>Pneumocystaceae</taxon>
        <taxon>Pneumocystis</taxon>
    </lineage>
</organism>
<feature type="transmembrane region" description="Helical" evidence="17">
    <location>
        <begin position="562"/>
        <end position="588"/>
    </location>
</feature>
<dbReference type="NCBIfam" id="TIGR01494">
    <property type="entry name" value="ATPase_P-type"/>
    <property type="match status" value="2"/>
</dbReference>
<feature type="transmembrane region" description="Helical" evidence="17">
    <location>
        <begin position="1157"/>
        <end position="1179"/>
    </location>
</feature>
<keyword evidence="6" id="KW-0479">Metal-binding</keyword>
<protein>
    <recommendedName>
        <fullName evidence="17">Calcium-transporting ATPase</fullName>
        <ecNumber evidence="17">7.2.2.10</ecNumber>
    </recommendedName>
</protein>
<dbReference type="SUPFAM" id="SSF81665">
    <property type="entry name" value="Calcium ATPase, transmembrane domain M"/>
    <property type="match status" value="1"/>
</dbReference>
<feature type="domain" description="P-type ATPase A" evidence="19">
    <location>
        <begin position="385"/>
        <end position="501"/>
    </location>
</feature>
<evidence type="ECO:0000256" key="4">
    <source>
        <dbReference type="ARBA" id="ARBA00022568"/>
    </source>
</evidence>
<evidence type="ECO:0000256" key="18">
    <source>
        <dbReference type="SAM" id="MobiDB-lite"/>
    </source>
</evidence>
<evidence type="ECO:0000256" key="2">
    <source>
        <dbReference type="ARBA" id="ARBA00022448"/>
    </source>
</evidence>
<feature type="transmembrane region" description="Helical" evidence="17">
    <location>
        <begin position="316"/>
        <end position="336"/>
    </location>
</feature>
<dbReference type="InterPro" id="IPR023214">
    <property type="entry name" value="HAD_sf"/>
</dbReference>
<sequence length="1371" mass="153846">MDEDIKKQVPVVMIDTSNVPISTSSEDQNRNDQGSRGSDQNSCVDSLVQYDCFTQCDTSTQYLSRNSWDMSTATSCIARKALYSYAFREMALRTLAIRGSGRKGPFAFTAEQLEVLVDPRNVEILRIIGGIEGLCLGLHTDPILGLNVDEKCVAKEVTLKDLMSTDDYLMYEKMCQDYKIECQNLKSKDNVKKKCMFWKKKKMEFSPSNSLFMKKKFSEKTNCMKLYFKKFFHCINMIYNAILRILCFIPKLMLKIKFIRVLKEVFIGKSESYKEFLSLYGESFKTRISVFGINRTPKRHIKGIIPLIFNVFKDSILILLLCSTIVSFGIDIYFGLVHSNDDESYNSNVDGIAMLVAIAVISVVSAVNDYQKEVQFEQLNAKKENHDVRVIRSGKPIFISVYDLQVGDILLFELGDLLPADGILIDSYNLCCDESSTTGESDAIEKVSCSVCLENTSPDVIFDEKYDPFMISGSKVVEGTGKYIVTSVGLHSYYEKIMVSIQTELDSTPLQIKLSKLAIGISKFGICVSFSLFVILFCRFLVYLVDNKITIYEKATNFMKILIVSITILVVALPEGLPLAITLALAFATRKMSKENNLVRHLRSCETMGNVTTICSDKTGTLTQNKMTLVVGIIGLSTQFRDNFDSEIDENTSEMVTLEASSLLKSLNPSVTQLIIQSIVVSSTAFLATDKQGKTSFLGSKTDCALLEFAQKYFNMDDPSIERAKVDVLQFIPFSSSRKYMASIISLPNGGARLYVKGASETLLEYSSYVLHEPLSRKSDTLSVLPLTQEGKDLIYKTIVRYATHSLRTIALVYKDFDVWPDHNLQNSITGSEINFNSIFSQMIFIGVLGIMDLLREGVKDAIETCKKAGITVRMVTGDNKITASAIARLCGIYTPGGILMEGVDFRNLSSEDMDMIVPKLQVLARSTPEDKKILVTKLKELGEIVAVTGDGTNDGPALKKADVGFSMGISGTDVAKEASDIILMDDNFSSIVKACAWGRTINLAIKKFLQFQITVNITAVFLVFVTAITDSEMRSVLTPVQLLWVNLIMDTFAALALATDPPNSTILNRKPEPKTSLITFEMWKMIIAQSIYQLLVMLSLRFWGGTIFRYNNERAYMFDTLPTLIFNVFVFMQIFNELNCWRLGNDVNIFEGIRSNPWYIFINLIMISGQVIIVFYGGKAFQVSPLNLEQWGISIFLGALSVLVFILVRHIPDRFLMKIIPLSFKQSLLKSDNSFSNSQTQWDLASLQVKDELVFLKALKNRYTVDYSRRTQEMNRFYEKLTQAIHITGEDTEKVKDLLSKQNFQFFVTPSLRAATLAPAIMAGSIGGCISSGLPQTAVFNDSLRDRGVELYSFAQSDKTTNTFDQNFEK</sequence>
<dbReference type="GO" id="GO:0005774">
    <property type="term" value="C:vacuolar membrane"/>
    <property type="evidence" value="ECO:0007669"/>
    <property type="project" value="UniProtKB-SubCell"/>
</dbReference>
<dbReference type="InterPro" id="IPR023299">
    <property type="entry name" value="ATPase_P-typ_cyto_dom_N"/>
</dbReference>
<evidence type="ECO:0000256" key="12">
    <source>
        <dbReference type="ARBA" id="ARBA00022989"/>
    </source>
</evidence>
<keyword evidence="9 17" id="KW-0067">ATP-binding</keyword>
<keyword evidence="13 17" id="KW-0406">Ion transport</keyword>
<keyword evidence="5 17" id="KW-0812">Transmembrane</keyword>
<comment type="function">
    <text evidence="17">Catalyzes the hydrolysis of ATP coupled with the transport of calcium.</text>
</comment>
<dbReference type="InterPro" id="IPR001757">
    <property type="entry name" value="P_typ_ATPase"/>
</dbReference>
<name>M7NLH7_PNEMU</name>
<evidence type="ECO:0000256" key="13">
    <source>
        <dbReference type="ARBA" id="ARBA00023065"/>
    </source>
</evidence>
<keyword evidence="12 17" id="KW-1133">Transmembrane helix</keyword>
<dbReference type="STRING" id="1069680.M7NLH7"/>
<dbReference type="Gene3D" id="2.70.150.10">
    <property type="entry name" value="Calcium-transporting ATPase, cytoplasmic transduction domain A"/>
    <property type="match status" value="1"/>
</dbReference>
<feature type="transmembrane region" description="Helical" evidence="17">
    <location>
        <begin position="1009"/>
        <end position="1030"/>
    </location>
</feature>
<evidence type="ECO:0000256" key="7">
    <source>
        <dbReference type="ARBA" id="ARBA00022741"/>
    </source>
</evidence>
<dbReference type="GO" id="GO:0016887">
    <property type="term" value="F:ATP hydrolysis activity"/>
    <property type="evidence" value="ECO:0007669"/>
    <property type="project" value="InterPro"/>
</dbReference>
<feature type="transmembrane region" description="Helical" evidence="17">
    <location>
        <begin position="1083"/>
        <end position="1104"/>
    </location>
</feature>
<evidence type="ECO:0000256" key="14">
    <source>
        <dbReference type="ARBA" id="ARBA00023136"/>
    </source>
</evidence>
<keyword evidence="3" id="KW-0926">Vacuole</keyword>
<feature type="transmembrane region" description="Helical" evidence="17">
    <location>
        <begin position="517"/>
        <end position="542"/>
    </location>
</feature>
<evidence type="ECO:0000256" key="5">
    <source>
        <dbReference type="ARBA" id="ARBA00022692"/>
    </source>
</evidence>
<dbReference type="PANTHER" id="PTHR24093">
    <property type="entry name" value="CATION TRANSPORTING ATPASE"/>
    <property type="match status" value="1"/>
</dbReference>
<comment type="similarity">
    <text evidence="17">Belongs to the cation transport ATPase (P-type) (TC 3.A.3) family.</text>
</comment>
<keyword evidence="8 17" id="KW-0106">Calcium</keyword>
<dbReference type="PRINTS" id="PR00120">
    <property type="entry name" value="HATPASE"/>
</dbReference>
<dbReference type="RefSeq" id="XP_019613300.1">
    <property type="nucleotide sequence ID" value="XM_019757738.1"/>
</dbReference>
<feature type="transmembrane region" description="Helical" evidence="17">
    <location>
        <begin position="1042"/>
        <end position="1062"/>
    </location>
</feature>
<keyword evidence="2 17" id="KW-0813">Transport</keyword>
<dbReference type="GeneID" id="19895798"/>
<evidence type="ECO:0000256" key="8">
    <source>
        <dbReference type="ARBA" id="ARBA00022837"/>
    </source>
</evidence>
<evidence type="ECO:0000313" key="22">
    <source>
        <dbReference type="Proteomes" id="UP000011958"/>
    </source>
</evidence>
<dbReference type="SUPFAM" id="SSF81660">
    <property type="entry name" value="Metal cation-transporting ATPase, ATP-binding domain N"/>
    <property type="match status" value="1"/>
</dbReference>
<dbReference type="SUPFAM" id="SSF56784">
    <property type="entry name" value="HAD-like"/>
    <property type="match status" value="1"/>
</dbReference>
<proteinExistence type="inferred from homology"/>
<evidence type="ECO:0000256" key="1">
    <source>
        <dbReference type="ARBA" id="ARBA00004128"/>
    </source>
</evidence>
<accession>M7NLH7</accession>
<dbReference type="GO" id="GO:0006874">
    <property type="term" value="P:intracellular calcium ion homeostasis"/>
    <property type="evidence" value="ECO:0007669"/>
    <property type="project" value="TreeGrafter"/>
</dbReference>
<dbReference type="InterPro" id="IPR006068">
    <property type="entry name" value="ATPase_P-typ_cation-transptr_C"/>
</dbReference>
<evidence type="ECO:0000256" key="3">
    <source>
        <dbReference type="ARBA" id="ARBA00022554"/>
    </source>
</evidence>
<evidence type="ECO:0000256" key="11">
    <source>
        <dbReference type="ARBA" id="ARBA00022967"/>
    </source>
</evidence>
<comment type="catalytic activity">
    <reaction evidence="15 17">
        <text>Ca(2+)(in) + ATP + H2O = Ca(2+)(out) + ADP + phosphate + H(+)</text>
        <dbReference type="Rhea" id="RHEA:18105"/>
        <dbReference type="ChEBI" id="CHEBI:15377"/>
        <dbReference type="ChEBI" id="CHEBI:15378"/>
        <dbReference type="ChEBI" id="CHEBI:29108"/>
        <dbReference type="ChEBI" id="CHEBI:30616"/>
        <dbReference type="ChEBI" id="CHEBI:43474"/>
        <dbReference type="ChEBI" id="CHEBI:456216"/>
        <dbReference type="EC" id="7.2.2.10"/>
    </reaction>
</comment>
<comment type="caution">
    <text evidence="21">The sequence shown here is derived from an EMBL/GenBank/DDBJ whole genome shotgun (WGS) entry which is preliminary data.</text>
</comment>
<dbReference type="NCBIfam" id="TIGR01517">
    <property type="entry name" value="ATPase-IIB_Ca"/>
    <property type="match status" value="1"/>
</dbReference>
<keyword evidence="10" id="KW-0460">Magnesium</keyword>
<dbReference type="Gene3D" id="3.40.1110.10">
    <property type="entry name" value="Calcium-transporting ATPase, cytoplasmic domain N"/>
    <property type="match status" value="1"/>
</dbReference>
<dbReference type="PANTHER" id="PTHR24093:SF369">
    <property type="entry name" value="CALCIUM-TRANSPORTING ATPASE"/>
    <property type="match status" value="1"/>
</dbReference>
<dbReference type="FunFam" id="2.70.150.10:FF:000028">
    <property type="entry name" value="Calcium-transporting ATPase"/>
    <property type="match status" value="1"/>
</dbReference>
<feature type="domain" description="Cation-transporting P-type ATPase C-terminal" evidence="20">
    <location>
        <begin position="1036"/>
        <end position="1210"/>
    </location>
</feature>
<dbReference type="EC" id="7.2.2.10" evidence="17"/>
<dbReference type="EMBL" id="AFWA02000012">
    <property type="protein sequence ID" value="EMR09518.2"/>
    <property type="molecule type" value="Genomic_DNA"/>
</dbReference>
<dbReference type="InterPro" id="IPR044492">
    <property type="entry name" value="P_typ_ATPase_HD_dom"/>
</dbReference>
<keyword evidence="22" id="KW-1185">Reference proteome</keyword>
<dbReference type="Pfam" id="PF00122">
    <property type="entry name" value="E1-E2_ATPase"/>
    <property type="match status" value="1"/>
</dbReference>
<dbReference type="InterPro" id="IPR018303">
    <property type="entry name" value="ATPase_P-typ_P_site"/>
</dbReference>
<evidence type="ECO:0000256" key="17">
    <source>
        <dbReference type="RuleBase" id="RU361146"/>
    </source>
</evidence>
<evidence type="ECO:0000259" key="20">
    <source>
        <dbReference type="Pfam" id="PF00689"/>
    </source>
</evidence>
<dbReference type="SFLD" id="SFLDF00027">
    <property type="entry name" value="p-type_atpase"/>
    <property type="match status" value="1"/>
</dbReference>
<dbReference type="GO" id="GO:0046872">
    <property type="term" value="F:metal ion binding"/>
    <property type="evidence" value="ECO:0007669"/>
    <property type="project" value="UniProtKB-KW"/>
</dbReference>
<comment type="subcellular location">
    <subcellularLocation>
        <location evidence="17">Membrane</location>
        <topology evidence="17">Multi-pass membrane protein</topology>
    </subcellularLocation>
    <subcellularLocation>
        <location evidence="1">Vacuole membrane</location>
        <topology evidence="1">Multi-pass membrane protein</topology>
    </subcellularLocation>
</comment>
<evidence type="ECO:0000256" key="9">
    <source>
        <dbReference type="ARBA" id="ARBA00022840"/>
    </source>
</evidence>
<evidence type="ECO:0000256" key="6">
    <source>
        <dbReference type="ARBA" id="ARBA00022723"/>
    </source>
</evidence>
<evidence type="ECO:0000256" key="15">
    <source>
        <dbReference type="ARBA" id="ARBA00048694"/>
    </source>
</evidence>
<dbReference type="InterPro" id="IPR008250">
    <property type="entry name" value="ATPase_P-typ_transduc_dom_A_sf"/>
</dbReference>
<feature type="transmembrane region" description="Helical" evidence="17">
    <location>
        <begin position="348"/>
        <end position="367"/>
    </location>
</feature>
<dbReference type="OMA" id="MINVHDI"/>
<dbReference type="GO" id="GO:0005388">
    <property type="term" value="F:P-type calcium transporter activity"/>
    <property type="evidence" value="ECO:0007669"/>
    <property type="project" value="UniProtKB-EC"/>
</dbReference>
<dbReference type="VEuPathDB" id="FungiDB:PNEG_02104"/>
<dbReference type="SFLD" id="SFLDG00002">
    <property type="entry name" value="C1.7:_P-type_atpase_like"/>
    <property type="match status" value="1"/>
</dbReference>
<dbReference type="Gene3D" id="1.20.1110.10">
    <property type="entry name" value="Calcium-transporting ATPase, transmembrane domain"/>
    <property type="match status" value="1"/>
</dbReference>
<evidence type="ECO:0000313" key="21">
    <source>
        <dbReference type="EMBL" id="EMR09518.2"/>
    </source>
</evidence>
<keyword evidence="14 17" id="KW-0472">Membrane</keyword>
<dbReference type="OrthoDB" id="3352408at2759"/>
<dbReference type="CDD" id="cd02081">
    <property type="entry name" value="P-type_ATPase_Ca_PMCA-like"/>
    <property type="match status" value="1"/>
</dbReference>
<feature type="transmembrane region" description="Helical" evidence="17">
    <location>
        <begin position="1116"/>
        <end position="1136"/>
    </location>
</feature>
<dbReference type="GO" id="GO:0005524">
    <property type="term" value="F:ATP binding"/>
    <property type="evidence" value="ECO:0007669"/>
    <property type="project" value="UniProtKB-KW"/>
</dbReference>
<evidence type="ECO:0000256" key="16">
    <source>
        <dbReference type="ARBA" id="ARBA00059328"/>
    </source>
</evidence>
<dbReference type="InterPro" id="IPR006408">
    <property type="entry name" value="P-type_ATPase_IIB"/>
</dbReference>
<gene>
    <name evidence="21" type="ORF">PNEG_02104</name>
</gene>
<dbReference type="SUPFAM" id="SSF81653">
    <property type="entry name" value="Calcium ATPase, transduction domain A"/>
    <property type="match status" value="1"/>
</dbReference>
<dbReference type="Pfam" id="PF13246">
    <property type="entry name" value="Cation_ATPase"/>
    <property type="match status" value="1"/>
</dbReference>
<dbReference type="InterPro" id="IPR059000">
    <property type="entry name" value="ATPase_P-type_domA"/>
</dbReference>
<dbReference type="FunFam" id="3.40.50.1000:FF:000018">
    <property type="entry name" value="Calcium-transporting ATPase"/>
    <property type="match status" value="1"/>
</dbReference>
<dbReference type="PROSITE" id="PS00154">
    <property type="entry name" value="ATPASE_E1_E2"/>
    <property type="match status" value="1"/>
</dbReference>
<feature type="region of interest" description="Disordered" evidence="18">
    <location>
        <begin position="16"/>
        <end position="41"/>
    </location>
</feature>
<dbReference type="eggNOG" id="KOG0204">
    <property type="taxonomic scope" value="Eukaryota"/>
</dbReference>
<dbReference type="HOGENOM" id="CLU_002360_9_3_1"/>
<dbReference type="Proteomes" id="UP000011958">
    <property type="component" value="Unassembled WGS sequence"/>
</dbReference>
<reference evidence="22" key="1">
    <citation type="journal article" date="2016" name="Nat. Commun.">
        <title>Genome analysis of three Pneumocystis species reveals adaptation mechanisms to life exclusively in mammalian hosts.</title>
        <authorList>
            <person name="Ma L."/>
            <person name="Chen Z."/>
            <person name="Huang D.W."/>
            <person name="Kutty G."/>
            <person name="Ishihara M."/>
            <person name="Wang H."/>
            <person name="Abouelleil A."/>
            <person name="Bishop L."/>
            <person name="Davey E."/>
            <person name="Deng R."/>
            <person name="Deng X."/>
            <person name="Fan L."/>
            <person name="Fantoni G."/>
            <person name="Fitzgerald M."/>
            <person name="Gogineni E."/>
            <person name="Goldberg J.M."/>
            <person name="Handley G."/>
            <person name="Hu X."/>
            <person name="Huber C."/>
            <person name="Jiao X."/>
            <person name="Jones K."/>
            <person name="Levin J.Z."/>
            <person name="Liu Y."/>
            <person name="Macdonald P."/>
            <person name="Melnikov A."/>
            <person name="Raley C."/>
            <person name="Sassi M."/>
            <person name="Sherman B.T."/>
            <person name="Song X."/>
            <person name="Sykes S."/>
            <person name="Tran B."/>
            <person name="Walsh L."/>
            <person name="Xia Y."/>
            <person name="Yang J."/>
            <person name="Young S."/>
            <person name="Zeng Q."/>
            <person name="Zheng X."/>
            <person name="Stephens R."/>
            <person name="Nusbaum C."/>
            <person name="Birren B.W."/>
            <person name="Azadi P."/>
            <person name="Lempicki R.A."/>
            <person name="Cuomo C.A."/>
            <person name="Kovacs J.A."/>
        </authorList>
    </citation>
    <scope>NUCLEOTIDE SEQUENCE [LARGE SCALE GENOMIC DNA]</scope>
    <source>
        <strain evidence="22">B123</strain>
    </source>
</reference>
<dbReference type="InterPro" id="IPR023298">
    <property type="entry name" value="ATPase_P-typ_TM_dom_sf"/>
</dbReference>
<keyword evidence="7 17" id="KW-0547">Nucleotide-binding</keyword>
<dbReference type="Gene3D" id="3.40.50.1000">
    <property type="entry name" value="HAD superfamily/HAD-like"/>
    <property type="match status" value="1"/>
</dbReference>